<organism evidence="2 3">
    <name type="scientific">Mesorhizobium abyssinicae</name>
    <dbReference type="NCBI Taxonomy" id="1209958"/>
    <lineage>
        <taxon>Bacteria</taxon>
        <taxon>Pseudomonadati</taxon>
        <taxon>Pseudomonadota</taxon>
        <taxon>Alphaproteobacteria</taxon>
        <taxon>Hyphomicrobiales</taxon>
        <taxon>Phyllobacteriaceae</taxon>
        <taxon>Mesorhizobium</taxon>
    </lineage>
</organism>
<comment type="caution">
    <text evidence="2">The sequence shown here is derived from an EMBL/GenBank/DDBJ whole genome shotgun (WGS) entry which is preliminary data.</text>
</comment>
<keyword evidence="3" id="KW-1185">Reference proteome</keyword>
<name>A0ABU5AXK7_9HYPH</name>
<evidence type="ECO:0000256" key="1">
    <source>
        <dbReference type="SAM" id="MobiDB-lite"/>
    </source>
</evidence>
<evidence type="ECO:0000313" key="3">
    <source>
        <dbReference type="Proteomes" id="UP001276564"/>
    </source>
</evidence>
<reference evidence="2 3" key="1">
    <citation type="submission" date="2023-08" db="EMBL/GenBank/DDBJ databases">
        <title>Implementing the SeqCode for naming new Mesorhizobium species isolated from Vachellia karroo root nodules.</title>
        <authorList>
            <person name="Van Lill M."/>
        </authorList>
    </citation>
    <scope>NUCLEOTIDE SEQUENCE [LARGE SCALE GENOMIC DNA]</scope>
    <source>
        <strain evidence="2 3">VK4B</strain>
    </source>
</reference>
<evidence type="ECO:0000313" key="2">
    <source>
        <dbReference type="EMBL" id="MDX8542037.1"/>
    </source>
</evidence>
<feature type="non-terminal residue" evidence="2">
    <location>
        <position position="1"/>
    </location>
</feature>
<feature type="region of interest" description="Disordered" evidence="1">
    <location>
        <begin position="17"/>
        <end position="44"/>
    </location>
</feature>
<gene>
    <name evidence="2" type="ORF">RFM23_31105</name>
</gene>
<feature type="compositionally biased region" description="Basic and acidic residues" evidence="1">
    <location>
        <begin position="17"/>
        <end position="30"/>
    </location>
</feature>
<accession>A0ABU5AXK7</accession>
<protein>
    <submittedName>
        <fullName evidence="2">Peptidase S15</fullName>
    </submittedName>
</protein>
<sequence length="165" mass="18818">PEPVTLTVYAGRSELELPVRPPRPEDKELKPFGPTFVPEPTSGRTILQEAPKPTRVSEWDATTNKLTIRNTGGDGRSRIDAIGTEMWTTEREVKEILDHDPTSAKMDAQCITAYKRADWDCRVESRLRVSVTKDDFLLVGQIKAFEHDAEVFTRTWNRTIPRRLV</sequence>
<dbReference type="EMBL" id="JAVIIP010000042">
    <property type="protein sequence ID" value="MDX8542037.1"/>
    <property type="molecule type" value="Genomic_DNA"/>
</dbReference>
<proteinExistence type="predicted"/>
<dbReference type="Proteomes" id="UP001276564">
    <property type="component" value="Unassembled WGS sequence"/>
</dbReference>